<dbReference type="PANTHER" id="PTHR10412:SF11">
    <property type="entry name" value="MANNOSYL-OLIGOSACCHARIDE GLUCOSIDASE"/>
    <property type="match status" value="1"/>
</dbReference>
<dbReference type="InterPro" id="IPR004888">
    <property type="entry name" value="Glycoside_hydrolase_63"/>
</dbReference>
<evidence type="ECO:0000256" key="6">
    <source>
        <dbReference type="ARBA" id="ARBA00022824"/>
    </source>
</evidence>
<dbReference type="InterPro" id="IPR031631">
    <property type="entry name" value="Glyco_hydro_63N"/>
</dbReference>
<dbReference type="InterPro" id="IPR008928">
    <property type="entry name" value="6-hairpin_glycosidase_sf"/>
</dbReference>
<keyword evidence="18" id="KW-1185">Reference proteome</keyword>
<evidence type="ECO:0000256" key="11">
    <source>
        <dbReference type="ARBA" id="ARBA00023295"/>
    </source>
</evidence>
<comment type="caution">
    <text evidence="17">The sequence shown here is derived from an EMBL/GenBank/DDBJ whole genome shotgun (WGS) entry which is preliminary data.</text>
</comment>
<feature type="domain" description="Glycosyl hydrolase family 63 N-terminal" evidence="16">
    <location>
        <begin position="127"/>
        <end position="280"/>
    </location>
</feature>
<evidence type="ECO:0000256" key="8">
    <source>
        <dbReference type="ARBA" id="ARBA00022989"/>
    </source>
</evidence>
<dbReference type="AlphaFoldDB" id="A0A2G8L5C7"/>
<protein>
    <recommendedName>
        <fullName evidence="12 13">Mannosyl-oligosaccharide glucosidase</fullName>
        <ecNumber evidence="12 13">3.2.1.106</ecNumber>
    </recommendedName>
</protein>
<dbReference type="InterPro" id="IPR031335">
    <property type="entry name" value="Glyco_hydro_63_C"/>
</dbReference>
<evidence type="ECO:0000256" key="4">
    <source>
        <dbReference type="ARBA" id="ARBA00022692"/>
    </source>
</evidence>
<keyword evidence="10" id="KW-0325">Glycoprotein</keyword>
<dbReference type="GO" id="GO:0005789">
    <property type="term" value="C:endoplasmic reticulum membrane"/>
    <property type="evidence" value="ECO:0007669"/>
    <property type="project" value="UniProtKB-SubCell"/>
</dbReference>
<feature type="region of interest" description="Disordered" evidence="14">
    <location>
        <begin position="670"/>
        <end position="691"/>
    </location>
</feature>
<dbReference type="SUPFAM" id="SSF48208">
    <property type="entry name" value="Six-hairpin glycosidases"/>
    <property type="match status" value="1"/>
</dbReference>
<evidence type="ECO:0000256" key="10">
    <source>
        <dbReference type="ARBA" id="ARBA00023180"/>
    </source>
</evidence>
<dbReference type="Gene3D" id="1.50.10.10">
    <property type="match status" value="1"/>
</dbReference>
<evidence type="ECO:0000256" key="5">
    <source>
        <dbReference type="ARBA" id="ARBA00022801"/>
    </source>
</evidence>
<dbReference type="GO" id="GO:0009311">
    <property type="term" value="P:oligosaccharide metabolic process"/>
    <property type="evidence" value="ECO:0007669"/>
    <property type="project" value="UniProtKB-UniRule"/>
</dbReference>
<gene>
    <name evidence="17" type="ORF">BSL78_07626</name>
</gene>
<evidence type="ECO:0000256" key="9">
    <source>
        <dbReference type="ARBA" id="ARBA00023136"/>
    </source>
</evidence>
<evidence type="ECO:0000313" key="18">
    <source>
        <dbReference type="Proteomes" id="UP000230750"/>
    </source>
</evidence>
<dbReference type="FunFam" id="1.50.10.10:FF:000009">
    <property type="entry name" value="mannosyl-oligosaccharide glucosidase"/>
    <property type="match status" value="1"/>
</dbReference>
<comment type="subcellular location">
    <subcellularLocation>
        <location evidence="1 13">Endoplasmic reticulum membrane</location>
        <topology evidence="1 13">Single-pass type II membrane protein</topology>
    </subcellularLocation>
</comment>
<dbReference type="EMBL" id="MRZV01000214">
    <property type="protein sequence ID" value="PIK55466.1"/>
    <property type="molecule type" value="Genomic_DNA"/>
</dbReference>
<dbReference type="Pfam" id="PF16923">
    <property type="entry name" value="Glyco_hydro_63N"/>
    <property type="match status" value="1"/>
</dbReference>
<comment type="catalytic activity">
    <reaction evidence="13">
        <text>N(4)-(alpha-D-Glc-(1-&gt;2)-alpha-D-Glc-(1-&gt;3)-alpha-D-Glc-(1-&gt;3)-alpha-D-Man-(1-&gt;2)-alpha-D-Man-(1-&gt;2)-alpha-D-Man-(1-&gt;3)-[alpha-D-Man-(1-&gt;2)-alpha-D-Man-(1-&gt;3)-[alpha-D-Man-(1-&gt;2)-alpha-D-Man-(1-&gt;6)]-alpha-D-Man-(1-&gt;6)]-beta-D-Man-(1-&gt;4)-beta-D-GlcNAc-(1-&gt;4)-beta-D-GlcNAc)-L-asparaginyl-[protein] + H2O = N(4)-(alpha-D-Glc-(1-&gt;3)-alpha-D-Glc-(1-&gt;3)-alpha-D-Man-(1-&gt;2)-alpha-D-Man-(1-&gt;2)-alpha-D-Man-(1-&gt;3)-[alpha-D-Man-(1-&gt;2)-alpha-D-Man-(1-&gt;3)-[alpha-D-Man-(1-&gt;2)-alpha-D-Man-(1-&gt;6)]-alpha-D-Man-(1-&gt;6)]-beta-D-Man-(1-&gt;4)-beta-D-GlcNAc-(1-&gt;4)-beta-D-GlcNAc)-L-asparaginyl-[protein] + beta-D-glucose</text>
        <dbReference type="Rhea" id="RHEA:55988"/>
        <dbReference type="Rhea" id="RHEA-COMP:12806"/>
        <dbReference type="Rhea" id="RHEA-COMP:14355"/>
        <dbReference type="ChEBI" id="CHEBI:15377"/>
        <dbReference type="ChEBI" id="CHEBI:15903"/>
        <dbReference type="ChEBI" id="CHEBI:59082"/>
        <dbReference type="ChEBI" id="CHEBI:132537"/>
        <dbReference type="EC" id="3.2.1.106"/>
    </reaction>
</comment>
<comment type="similarity">
    <text evidence="3 13">Belongs to the glycosyl hydrolase 63 family.</text>
</comment>
<evidence type="ECO:0000256" key="13">
    <source>
        <dbReference type="RuleBase" id="RU368089"/>
    </source>
</evidence>
<evidence type="ECO:0000256" key="14">
    <source>
        <dbReference type="SAM" id="MobiDB-lite"/>
    </source>
</evidence>
<keyword evidence="5 13" id="KW-0378">Hydrolase</keyword>
<accession>A0A2G8L5C7</accession>
<feature type="domain" description="Glycosyl hydrolase family 63 C-terminal" evidence="15">
    <location>
        <begin position="366"/>
        <end position="860"/>
    </location>
</feature>
<name>A0A2G8L5C7_STIJA</name>
<feature type="region of interest" description="Disordered" evidence="14">
    <location>
        <begin position="1"/>
        <end position="69"/>
    </location>
</feature>
<dbReference type="GO" id="GO:0004573">
    <property type="term" value="F:Glc3Man9GlcNAc2 oligosaccharide glucosidase activity"/>
    <property type="evidence" value="ECO:0007669"/>
    <property type="project" value="UniProtKB-UniRule"/>
</dbReference>
<keyword evidence="4 13" id="KW-0812">Transmembrane</keyword>
<evidence type="ECO:0000256" key="1">
    <source>
        <dbReference type="ARBA" id="ARBA00004648"/>
    </source>
</evidence>
<comment type="function">
    <text evidence="13">Cleaves the distal alpha 1,2-linked glucose residue from the Glc(3)Man(9)GlcNAc(2) oligosaccharide precursor.</text>
</comment>
<keyword evidence="8 13" id="KW-1133">Transmembrane helix</keyword>
<dbReference type="STRING" id="307972.A0A2G8L5C7"/>
<evidence type="ECO:0000259" key="16">
    <source>
        <dbReference type="Pfam" id="PF16923"/>
    </source>
</evidence>
<proteinExistence type="inferred from homology"/>
<dbReference type="GO" id="GO:0006487">
    <property type="term" value="P:protein N-linked glycosylation"/>
    <property type="evidence" value="ECO:0007669"/>
    <property type="project" value="UniProtKB-UniRule"/>
</dbReference>
<feature type="transmembrane region" description="Helical" evidence="13">
    <location>
        <begin position="75"/>
        <end position="95"/>
    </location>
</feature>
<sequence>MDDNLRQRNTSKGNLKDLLSPENGNHSNSDSRQSRSSSNSSTSSKKSRSSSNSSNSSSKMKPTLNKKTKKRPQQLFKLFLLAIALSTLPIIYGLYTFHKRAQVATPLNAPRIIHEGSSSPFASPERYWGTYRSGVYFGLKTRRPNSPVTGLMWFKQYHVRQRPLPIRHTCEQSDQLESYGWLKHDGLNFGIQDIVEKEFSLTTQFVKRPGGRNGGDWSARINGKKKGNRPVTLSLLFYIALDGDGEIEPIIKQNFLDGVKGYTKALGHFTLKFPTVKNATSNHFLVSYAPSLAQLKDVVLQRLRVFPVNKTVNMFGLAGVDSPTISKAPDQKPNFIVKQITVKFPFQMEVLFESGTVSKKEPQLMGREFYKVLKQYTKEFDATFESLFSLEEKGFRPNETVVAKAALSNMLGGVGYFYGNSLVQSIYNKEPVPYWEAALMTAVPSRSFFPRGFLWDEGFHNLLISRWDPQLSMEIIGHWLDLMNVEGWIPREQILGSEALMKVPREFVVQFNTNANPPTLFLPLQHLMEQESFRSDPRFQKYMHAIFPRLKAWYQWFNNSQTGPEPGTYRWRGRNHQTSVELNPKTLTSGLDDFPRASHPSKDEKHVDLRCWMTLASKVIADIADMLGEESSDYKATYRMLADNQLLDKQHWSSIGHMYSDFGNHAPRVALERAPSPPAPKPRPGQRLQRPALQPLLRVVKTKGGPTMRFVDAFGYVSLFPFLLQILEPSSPKLGQILTDLRDPKLLWTEYGLRSLSKSDPVYMKYNTEHDPPYWRGAIWINMNYLAVRALHHYSKLEGPHQTTAGELYAELRTNIIRTIVTQYHKNGYIWENYNDKNGKGQGSHPFTGWSALLVLLMSESF</sequence>
<dbReference type="InterPro" id="IPR038518">
    <property type="entry name" value="Glyco_hydro_63N_sf"/>
</dbReference>
<dbReference type="InterPro" id="IPR012341">
    <property type="entry name" value="6hp_glycosidase-like_sf"/>
</dbReference>
<keyword evidence="6 13" id="KW-0256">Endoplasmic reticulum</keyword>
<comment type="pathway">
    <text evidence="2">Glycan metabolism; N-glycan degradation.</text>
</comment>
<feature type="compositionally biased region" description="Low complexity" evidence="14">
    <location>
        <begin position="27"/>
        <end position="63"/>
    </location>
</feature>
<evidence type="ECO:0000256" key="2">
    <source>
        <dbReference type="ARBA" id="ARBA00004740"/>
    </source>
</evidence>
<evidence type="ECO:0000259" key="15">
    <source>
        <dbReference type="Pfam" id="PF03200"/>
    </source>
</evidence>
<evidence type="ECO:0000256" key="3">
    <source>
        <dbReference type="ARBA" id="ARBA00010833"/>
    </source>
</evidence>
<dbReference type="EC" id="3.2.1.106" evidence="12 13"/>
<dbReference type="Gene3D" id="2.70.98.110">
    <property type="entry name" value="Glycosyl hydrolase family 63, N-terminal domain"/>
    <property type="match status" value="1"/>
</dbReference>
<evidence type="ECO:0000256" key="12">
    <source>
        <dbReference type="ARBA" id="ARBA00038888"/>
    </source>
</evidence>
<dbReference type="OrthoDB" id="410058at2759"/>
<keyword evidence="7" id="KW-0735">Signal-anchor</keyword>
<reference evidence="17 18" key="1">
    <citation type="journal article" date="2017" name="PLoS Biol.">
        <title>The sea cucumber genome provides insights into morphological evolution and visceral regeneration.</title>
        <authorList>
            <person name="Zhang X."/>
            <person name="Sun L."/>
            <person name="Yuan J."/>
            <person name="Sun Y."/>
            <person name="Gao Y."/>
            <person name="Zhang L."/>
            <person name="Li S."/>
            <person name="Dai H."/>
            <person name="Hamel J.F."/>
            <person name="Liu C."/>
            <person name="Yu Y."/>
            <person name="Liu S."/>
            <person name="Lin W."/>
            <person name="Guo K."/>
            <person name="Jin S."/>
            <person name="Xu P."/>
            <person name="Storey K.B."/>
            <person name="Huan P."/>
            <person name="Zhang T."/>
            <person name="Zhou Y."/>
            <person name="Zhang J."/>
            <person name="Lin C."/>
            <person name="Li X."/>
            <person name="Xing L."/>
            <person name="Huo D."/>
            <person name="Sun M."/>
            <person name="Wang L."/>
            <person name="Mercier A."/>
            <person name="Li F."/>
            <person name="Yang H."/>
            <person name="Xiang J."/>
        </authorList>
    </citation>
    <scope>NUCLEOTIDE SEQUENCE [LARGE SCALE GENOMIC DNA]</scope>
    <source>
        <strain evidence="17">Shaxun</strain>
        <tissue evidence="17">Muscle</tissue>
    </source>
</reference>
<dbReference type="Pfam" id="PF03200">
    <property type="entry name" value="Glyco_hydro_63"/>
    <property type="match status" value="1"/>
</dbReference>
<dbReference type="Proteomes" id="UP000230750">
    <property type="component" value="Unassembled WGS sequence"/>
</dbReference>
<evidence type="ECO:0000256" key="7">
    <source>
        <dbReference type="ARBA" id="ARBA00022968"/>
    </source>
</evidence>
<dbReference type="PANTHER" id="PTHR10412">
    <property type="entry name" value="MANNOSYL-OLIGOSACCHARIDE GLUCOSIDASE"/>
    <property type="match status" value="1"/>
</dbReference>
<keyword evidence="11 13" id="KW-0326">Glycosidase</keyword>
<keyword evidence="9 13" id="KW-0472">Membrane</keyword>
<evidence type="ECO:0000313" key="17">
    <source>
        <dbReference type="EMBL" id="PIK55466.1"/>
    </source>
</evidence>
<organism evidence="17 18">
    <name type="scientific">Stichopus japonicus</name>
    <name type="common">Sea cucumber</name>
    <dbReference type="NCBI Taxonomy" id="307972"/>
    <lineage>
        <taxon>Eukaryota</taxon>
        <taxon>Metazoa</taxon>
        <taxon>Echinodermata</taxon>
        <taxon>Eleutherozoa</taxon>
        <taxon>Echinozoa</taxon>
        <taxon>Holothuroidea</taxon>
        <taxon>Aspidochirotacea</taxon>
        <taxon>Aspidochirotida</taxon>
        <taxon>Stichopodidae</taxon>
        <taxon>Apostichopus</taxon>
    </lineage>
</organism>